<organism evidence="13 14">
    <name type="scientific">Botrytis hyacinthi</name>
    <dbReference type="NCBI Taxonomy" id="278943"/>
    <lineage>
        <taxon>Eukaryota</taxon>
        <taxon>Fungi</taxon>
        <taxon>Dikarya</taxon>
        <taxon>Ascomycota</taxon>
        <taxon>Pezizomycotina</taxon>
        <taxon>Leotiomycetes</taxon>
        <taxon>Helotiales</taxon>
        <taxon>Sclerotiniaceae</taxon>
        <taxon>Botrytis</taxon>
    </lineage>
</organism>
<dbReference type="SMART" id="SM00636">
    <property type="entry name" value="Glyco_18"/>
    <property type="match status" value="1"/>
</dbReference>
<evidence type="ECO:0000256" key="10">
    <source>
        <dbReference type="ARBA" id="ARBA00023326"/>
    </source>
</evidence>
<dbReference type="PROSITE" id="PS51910">
    <property type="entry name" value="GH18_2"/>
    <property type="match status" value="1"/>
</dbReference>
<dbReference type="GO" id="GO:0005576">
    <property type="term" value="C:extracellular region"/>
    <property type="evidence" value="ECO:0007669"/>
    <property type="project" value="UniProtKB-SubCell"/>
</dbReference>
<comment type="subcellular location">
    <subcellularLocation>
        <location evidence="2">Secreted</location>
    </subcellularLocation>
</comment>
<keyword evidence="8" id="KW-0119">Carbohydrate metabolism</keyword>
<dbReference type="Pfam" id="PF00704">
    <property type="entry name" value="Glyco_hydro_18"/>
    <property type="match status" value="1"/>
</dbReference>
<dbReference type="Proteomes" id="UP000297814">
    <property type="component" value="Unassembled WGS sequence"/>
</dbReference>
<evidence type="ECO:0000256" key="5">
    <source>
        <dbReference type="ARBA" id="ARBA00022525"/>
    </source>
</evidence>
<dbReference type="InterPro" id="IPR017853">
    <property type="entry name" value="GH"/>
</dbReference>
<evidence type="ECO:0000256" key="4">
    <source>
        <dbReference type="ARBA" id="ARBA00012729"/>
    </source>
</evidence>
<dbReference type="EMBL" id="PQXK01000385">
    <property type="protein sequence ID" value="TGO31891.1"/>
    <property type="molecule type" value="Genomic_DNA"/>
</dbReference>
<dbReference type="Gene3D" id="3.20.20.80">
    <property type="entry name" value="Glycosidases"/>
    <property type="match status" value="1"/>
</dbReference>
<evidence type="ECO:0000256" key="9">
    <source>
        <dbReference type="ARBA" id="ARBA00023295"/>
    </source>
</evidence>
<dbReference type="GO" id="GO:0000272">
    <property type="term" value="P:polysaccharide catabolic process"/>
    <property type="evidence" value="ECO:0007669"/>
    <property type="project" value="UniProtKB-KW"/>
</dbReference>
<evidence type="ECO:0000256" key="1">
    <source>
        <dbReference type="ARBA" id="ARBA00000822"/>
    </source>
</evidence>
<keyword evidence="5" id="KW-0964">Secreted</keyword>
<keyword evidence="14" id="KW-1185">Reference proteome</keyword>
<dbReference type="InterPro" id="IPR029070">
    <property type="entry name" value="Chitinase_insertion_sf"/>
</dbReference>
<dbReference type="GO" id="GO:0008843">
    <property type="term" value="F:endochitinase activity"/>
    <property type="evidence" value="ECO:0007669"/>
    <property type="project" value="UniProtKB-EC"/>
</dbReference>
<keyword evidence="9 11" id="KW-0326">Glycosidase</keyword>
<dbReference type="InterPro" id="IPR001579">
    <property type="entry name" value="Glyco_hydro_18_chit_AS"/>
</dbReference>
<dbReference type="InterPro" id="IPR050314">
    <property type="entry name" value="Glycosyl_Hydrlase_18"/>
</dbReference>
<evidence type="ECO:0000313" key="14">
    <source>
        <dbReference type="Proteomes" id="UP000297814"/>
    </source>
</evidence>
<accession>A0A4Z1GCE2</accession>
<evidence type="ECO:0000256" key="2">
    <source>
        <dbReference type="ARBA" id="ARBA00004613"/>
    </source>
</evidence>
<comment type="catalytic activity">
    <reaction evidence="1">
        <text>Random endo-hydrolysis of N-acetyl-beta-D-glucosaminide (1-&gt;4)-beta-linkages in chitin and chitodextrins.</text>
        <dbReference type="EC" id="3.2.1.14"/>
    </reaction>
</comment>
<evidence type="ECO:0000259" key="12">
    <source>
        <dbReference type="PROSITE" id="PS51910"/>
    </source>
</evidence>
<evidence type="ECO:0000256" key="3">
    <source>
        <dbReference type="ARBA" id="ARBA00008682"/>
    </source>
</evidence>
<evidence type="ECO:0000256" key="8">
    <source>
        <dbReference type="ARBA" id="ARBA00023277"/>
    </source>
</evidence>
<dbReference type="SUPFAM" id="SSF54556">
    <property type="entry name" value="Chitinase insertion domain"/>
    <property type="match status" value="1"/>
</dbReference>
<sequence length="720" mass="77551">MIAFALRNSTTKYRNAVYFVNWAIYERQYFPRDLPVAGLTHILYAFANIDPDTGVVYLSDVWADTNAPLLGNLSQGSRSNLFGCFQQLYILKKQNRNLKVLLSIGGATYSSNFAAATSTFSQRAMFASSAVSLVQDLGLDGIDIDWEYPSDNNELNNLVLLLQETRDAFDKIGNSYEKPYHFLITIACSANPSIYDKWSLSEMDQYIDFWNLMAFDYSGSWSITTAHQANLYPSTNISTPFDTQTAISYYLAHGISEAKVVLGIPVYGRSFDQTNGLGQTFQGVGQGTWQTGIYDYKELPISGATETYDAKLGASHSWDDSKKELISYDNPSVVIQKAEWVQSMNLGGVMWWESSADGQGCRSLIWSVTNVFGDNLQNVTNQLYFPNSTYVNIRNGMPGLFNMASPYTMITSACSEGGTPVETSSAVSLRTSSTISKGATSLFNSTIHSTAFVETTSSEVSSSTITTTSSISSLESSAAMETDLSNTLCTKSSVTGTLSTPSVQSTAFSNTSSARTTTLSSPYASVTNGNCAFPRNCSLVTTTFAYLSPTLLGNGISWSPQAIDTALICACENKCLLGVTYGISGTSVTRLCGNTMPAGFTKLVVSKTTLPTSTGTVSTLKITVVTTTTIPAARQSPGCNTNLPCYPDSVSVIGALPTGFRCVTDMNNDPICVGQMICANARTCTANDDCAQGEACILDGCWKDTCANRHCGRVATGCPC</sequence>
<feature type="domain" description="GH18" evidence="12">
    <location>
        <begin position="13"/>
        <end position="375"/>
    </location>
</feature>
<proteinExistence type="inferred from homology"/>
<dbReference type="Gene3D" id="3.10.50.10">
    <property type="match status" value="1"/>
</dbReference>
<comment type="caution">
    <text evidence="13">The sequence shown here is derived from an EMBL/GenBank/DDBJ whole genome shotgun (WGS) entry which is preliminary data.</text>
</comment>
<dbReference type="InterPro" id="IPR011583">
    <property type="entry name" value="Chitinase_II/V-like_cat"/>
</dbReference>
<dbReference type="PANTHER" id="PTHR11177">
    <property type="entry name" value="CHITINASE"/>
    <property type="match status" value="1"/>
</dbReference>
<keyword evidence="6 11" id="KW-0378">Hydrolase</keyword>
<dbReference type="SUPFAM" id="SSF51445">
    <property type="entry name" value="(Trans)glycosidases"/>
    <property type="match status" value="1"/>
</dbReference>
<reference evidence="13 14" key="1">
    <citation type="submission" date="2017-12" db="EMBL/GenBank/DDBJ databases">
        <title>Comparative genomics of Botrytis spp.</title>
        <authorList>
            <person name="Valero-Jimenez C.A."/>
            <person name="Tapia P."/>
            <person name="Veloso J."/>
            <person name="Silva-Moreno E."/>
            <person name="Staats M."/>
            <person name="Valdes J.H."/>
            <person name="Van Kan J.A.L."/>
        </authorList>
    </citation>
    <scope>NUCLEOTIDE SEQUENCE [LARGE SCALE GENOMIC DNA]</scope>
    <source>
        <strain evidence="13 14">Bh0001</strain>
    </source>
</reference>
<dbReference type="PROSITE" id="PS01095">
    <property type="entry name" value="GH18_1"/>
    <property type="match status" value="1"/>
</dbReference>
<evidence type="ECO:0000256" key="11">
    <source>
        <dbReference type="RuleBase" id="RU000489"/>
    </source>
</evidence>
<evidence type="ECO:0000313" key="13">
    <source>
        <dbReference type="EMBL" id="TGO31891.1"/>
    </source>
</evidence>
<name>A0A4Z1GCE2_9HELO</name>
<comment type="similarity">
    <text evidence="3">Belongs to the glycosyl hydrolase 18 family. Chitinase class V subfamily.</text>
</comment>
<dbReference type="PANTHER" id="PTHR11177:SF317">
    <property type="entry name" value="CHITINASE 12-RELATED"/>
    <property type="match status" value="1"/>
</dbReference>
<dbReference type="FunFam" id="3.10.50.10:FF:000005">
    <property type="entry name" value="Endochitinase B1"/>
    <property type="match status" value="1"/>
</dbReference>
<protein>
    <recommendedName>
        <fullName evidence="4">chitinase</fullName>
        <ecNumber evidence="4">3.2.1.14</ecNumber>
    </recommendedName>
</protein>
<dbReference type="FunFam" id="3.20.20.80:FF:000075">
    <property type="entry name" value="Sporulation-specific chitinase"/>
    <property type="match status" value="1"/>
</dbReference>
<dbReference type="CDD" id="cd06548">
    <property type="entry name" value="GH18_chitinase"/>
    <property type="match status" value="1"/>
</dbReference>
<keyword evidence="10" id="KW-0624">Polysaccharide degradation</keyword>
<dbReference type="GO" id="GO:0006032">
    <property type="term" value="P:chitin catabolic process"/>
    <property type="evidence" value="ECO:0007669"/>
    <property type="project" value="UniProtKB-KW"/>
</dbReference>
<dbReference type="GO" id="GO:0008061">
    <property type="term" value="F:chitin binding"/>
    <property type="evidence" value="ECO:0007669"/>
    <property type="project" value="InterPro"/>
</dbReference>
<evidence type="ECO:0000256" key="6">
    <source>
        <dbReference type="ARBA" id="ARBA00022801"/>
    </source>
</evidence>
<dbReference type="InterPro" id="IPR001223">
    <property type="entry name" value="Glyco_hydro18_cat"/>
</dbReference>
<dbReference type="EC" id="3.2.1.14" evidence="4"/>
<dbReference type="AlphaFoldDB" id="A0A4Z1GCE2"/>
<gene>
    <name evidence="13" type="ORF">BHYA_0386g00040</name>
</gene>
<evidence type="ECO:0000256" key="7">
    <source>
        <dbReference type="ARBA" id="ARBA00023024"/>
    </source>
</evidence>
<keyword evidence="7" id="KW-0146">Chitin degradation</keyword>